<name>A0A5C5YIW6_9BACT</name>
<dbReference type="Proteomes" id="UP000318053">
    <property type="component" value="Unassembled WGS sequence"/>
</dbReference>
<evidence type="ECO:0000313" key="1">
    <source>
        <dbReference type="EMBL" id="TWT74818.1"/>
    </source>
</evidence>
<dbReference type="EMBL" id="SJPK01000001">
    <property type="protein sequence ID" value="TWT74818.1"/>
    <property type="molecule type" value="Genomic_DNA"/>
</dbReference>
<keyword evidence="2" id="KW-1185">Reference proteome</keyword>
<dbReference type="AlphaFoldDB" id="A0A5C5YIW6"/>
<accession>A0A5C5YIW6</accession>
<evidence type="ECO:0000313" key="2">
    <source>
        <dbReference type="Proteomes" id="UP000318053"/>
    </source>
</evidence>
<reference evidence="1 2" key="1">
    <citation type="submission" date="2019-02" db="EMBL/GenBank/DDBJ databases">
        <title>Deep-cultivation of Planctomycetes and their phenomic and genomic characterization uncovers novel biology.</title>
        <authorList>
            <person name="Wiegand S."/>
            <person name="Jogler M."/>
            <person name="Boedeker C."/>
            <person name="Pinto D."/>
            <person name="Vollmers J."/>
            <person name="Rivas-Marin E."/>
            <person name="Kohn T."/>
            <person name="Peeters S.H."/>
            <person name="Heuer A."/>
            <person name="Rast P."/>
            <person name="Oberbeckmann S."/>
            <person name="Bunk B."/>
            <person name="Jeske O."/>
            <person name="Meyerdierks A."/>
            <person name="Storesund J.E."/>
            <person name="Kallscheuer N."/>
            <person name="Luecker S."/>
            <person name="Lage O.M."/>
            <person name="Pohl T."/>
            <person name="Merkel B.J."/>
            <person name="Hornburger P."/>
            <person name="Mueller R.-W."/>
            <person name="Bruemmer F."/>
            <person name="Labrenz M."/>
            <person name="Spormann A.M."/>
            <person name="Op Den Camp H."/>
            <person name="Overmann J."/>
            <person name="Amann R."/>
            <person name="Jetten M.S.M."/>
            <person name="Mascher T."/>
            <person name="Medema M.H."/>
            <person name="Devos D.P."/>
            <person name="Kaster A.-K."/>
            <person name="Ovreas L."/>
            <person name="Rohde M."/>
            <person name="Galperin M.Y."/>
            <person name="Jogler C."/>
        </authorList>
    </citation>
    <scope>NUCLEOTIDE SEQUENCE [LARGE SCALE GENOMIC DNA]</scope>
    <source>
        <strain evidence="1 2">CA85</strain>
    </source>
</reference>
<comment type="caution">
    <text evidence="1">The sequence shown here is derived from an EMBL/GenBank/DDBJ whole genome shotgun (WGS) entry which is preliminary data.</text>
</comment>
<sequence length="189" mass="21299">MKRQASRSSKRPSQHKISPGELIRTALTKCKKAELIDLLVEYADEHIDIGRDLESRFEIEKPTNFVLTDVEIAIMQATQVDERRLNHNFDYDYGAYEAAQAGLKRLVETGEHEEAKRLSIELMKRGSYQVARSDEGLMTEEIEDCLKPVIKAIAKTGGVEAKEWATAMIAADEVGFICEAELKKITKGK</sequence>
<dbReference type="OrthoDB" id="264666at2"/>
<organism evidence="1 2">
    <name type="scientific">Allorhodopirellula solitaria</name>
    <dbReference type="NCBI Taxonomy" id="2527987"/>
    <lineage>
        <taxon>Bacteria</taxon>
        <taxon>Pseudomonadati</taxon>
        <taxon>Planctomycetota</taxon>
        <taxon>Planctomycetia</taxon>
        <taxon>Pirellulales</taxon>
        <taxon>Pirellulaceae</taxon>
        <taxon>Allorhodopirellula</taxon>
    </lineage>
</organism>
<gene>
    <name evidence="1" type="ORF">CA85_01040</name>
</gene>
<protein>
    <submittedName>
        <fullName evidence="1">Uncharacterized protein</fullName>
    </submittedName>
</protein>
<proteinExistence type="predicted"/>